<evidence type="ECO:0000313" key="2">
    <source>
        <dbReference type="Proteomes" id="UP000609323"/>
    </source>
</evidence>
<accession>A0ABQ1FMP6</accession>
<organism evidence="1 2">
    <name type="scientific">Paenibacillus physcomitrellae</name>
    <dbReference type="NCBI Taxonomy" id="1619311"/>
    <lineage>
        <taxon>Bacteria</taxon>
        <taxon>Bacillati</taxon>
        <taxon>Bacillota</taxon>
        <taxon>Bacilli</taxon>
        <taxon>Bacillales</taxon>
        <taxon>Paenibacillaceae</taxon>
        <taxon>Paenibacillus</taxon>
    </lineage>
</organism>
<protein>
    <submittedName>
        <fullName evidence="1">Uncharacterized protein</fullName>
    </submittedName>
</protein>
<dbReference type="RefSeq" id="WP_094093522.1">
    <property type="nucleotide sequence ID" value="NZ_BMHF01000001.1"/>
</dbReference>
<keyword evidence="2" id="KW-1185">Reference proteome</keyword>
<proteinExistence type="predicted"/>
<reference evidence="2" key="1">
    <citation type="journal article" date="2019" name="Int. J. Syst. Evol. Microbiol.">
        <title>The Global Catalogue of Microorganisms (GCM) 10K type strain sequencing project: providing services to taxonomists for standard genome sequencing and annotation.</title>
        <authorList>
            <consortium name="The Broad Institute Genomics Platform"/>
            <consortium name="The Broad Institute Genome Sequencing Center for Infectious Disease"/>
            <person name="Wu L."/>
            <person name="Ma J."/>
        </authorList>
    </citation>
    <scope>NUCLEOTIDE SEQUENCE [LARGE SCALE GENOMIC DNA]</scope>
    <source>
        <strain evidence="2">CGMCC 1.15044</strain>
    </source>
</reference>
<sequence>MDLQKWVGRYAAIIRLNDERTYSARIEAWDHDKERLLLGPKPVFIPLNEIVKIMPAEPGPFRRGTAAGLAARPHSVGYIMKENLQFDNAIQFRSPVMIWKGDRIVHYRTLLSGHDEREVTLRTGEKLSKHDHRFIVRVIRGN</sequence>
<dbReference type="EMBL" id="BMHF01000001">
    <property type="protein sequence ID" value="GGA21337.1"/>
    <property type="molecule type" value="Genomic_DNA"/>
</dbReference>
<gene>
    <name evidence="1" type="ORF">GCM10010917_02560</name>
</gene>
<dbReference type="Proteomes" id="UP000609323">
    <property type="component" value="Unassembled WGS sequence"/>
</dbReference>
<name>A0ABQ1FMP6_9BACL</name>
<evidence type="ECO:0000313" key="1">
    <source>
        <dbReference type="EMBL" id="GGA21337.1"/>
    </source>
</evidence>
<comment type="caution">
    <text evidence="1">The sequence shown here is derived from an EMBL/GenBank/DDBJ whole genome shotgun (WGS) entry which is preliminary data.</text>
</comment>